<dbReference type="AlphaFoldDB" id="A0AAF3ECX3"/>
<sequence>MSLLNFLQKTSFFRFGFVERLRILFGFAPATTKKSIQQSQQQTVTRTTEKKEEQRVLTSTTPPLATPTIATGSTPEIVKAQQTLSPTSSPVQTQKMNASTKLSAAARIPLIKFLGARLPRPNFNRADLPPLQVAGNIATPSPTVTQAKPSSIGPVGKIPRGHGIPETQLPKRLRRPLIAQDECDAINAGGSYGL</sequence>
<dbReference type="Proteomes" id="UP000887575">
    <property type="component" value="Unassembled WGS sequence"/>
</dbReference>
<evidence type="ECO:0000313" key="2">
    <source>
        <dbReference type="Proteomes" id="UP000887575"/>
    </source>
</evidence>
<protein>
    <submittedName>
        <fullName evidence="3">Mitochondrial ribosomal protein S36</fullName>
    </submittedName>
</protein>
<feature type="compositionally biased region" description="Polar residues" evidence="1">
    <location>
        <begin position="139"/>
        <end position="149"/>
    </location>
</feature>
<feature type="region of interest" description="Disordered" evidence="1">
    <location>
        <begin position="38"/>
        <end position="70"/>
    </location>
</feature>
<accession>A0AAF3ECX3</accession>
<organism evidence="2 3">
    <name type="scientific">Mesorhabditis belari</name>
    <dbReference type="NCBI Taxonomy" id="2138241"/>
    <lineage>
        <taxon>Eukaryota</taxon>
        <taxon>Metazoa</taxon>
        <taxon>Ecdysozoa</taxon>
        <taxon>Nematoda</taxon>
        <taxon>Chromadorea</taxon>
        <taxon>Rhabditida</taxon>
        <taxon>Rhabditina</taxon>
        <taxon>Rhabditomorpha</taxon>
        <taxon>Rhabditoidea</taxon>
        <taxon>Rhabditidae</taxon>
        <taxon>Mesorhabditinae</taxon>
        <taxon>Mesorhabditis</taxon>
    </lineage>
</organism>
<evidence type="ECO:0000256" key="1">
    <source>
        <dbReference type="SAM" id="MobiDB-lite"/>
    </source>
</evidence>
<feature type="region of interest" description="Disordered" evidence="1">
    <location>
        <begin position="139"/>
        <end position="167"/>
    </location>
</feature>
<feature type="compositionally biased region" description="Low complexity" evidence="1">
    <location>
        <begin position="57"/>
        <end position="70"/>
    </location>
</feature>
<name>A0AAF3ECX3_9BILA</name>
<evidence type="ECO:0000313" key="3">
    <source>
        <dbReference type="WBParaSite" id="MBELARI_LOCUS11827"/>
    </source>
</evidence>
<dbReference type="WBParaSite" id="MBELARI_LOCUS11827">
    <property type="protein sequence ID" value="MBELARI_LOCUS11827"/>
    <property type="gene ID" value="MBELARI_LOCUS11827"/>
</dbReference>
<reference evidence="3" key="1">
    <citation type="submission" date="2024-02" db="UniProtKB">
        <authorList>
            <consortium name="WormBaseParasite"/>
        </authorList>
    </citation>
    <scope>IDENTIFICATION</scope>
</reference>
<proteinExistence type="predicted"/>
<keyword evidence="2" id="KW-1185">Reference proteome</keyword>